<dbReference type="PANTHER" id="PTHR10622:SF10">
    <property type="entry name" value="HET DOMAIN-CONTAINING PROTEIN"/>
    <property type="match status" value="1"/>
</dbReference>
<dbReference type="Proteomes" id="UP000250266">
    <property type="component" value="Unassembled WGS sequence"/>
</dbReference>
<proteinExistence type="predicted"/>
<dbReference type="OrthoDB" id="674604at2759"/>
<dbReference type="AlphaFoldDB" id="A0A8E2E0N8"/>
<sequence>MHLLRCSNPGELSFSRDFVSKDTIPPSAILSHTWGADTEEVTFEDLIRGTVKDGPGYKKNRFCGEQAKPNGLEYF</sequence>
<evidence type="ECO:0000313" key="1">
    <source>
        <dbReference type="EMBL" id="OCK75235.1"/>
    </source>
</evidence>
<keyword evidence="2" id="KW-1185">Reference proteome</keyword>
<dbReference type="EMBL" id="KV745345">
    <property type="protein sequence ID" value="OCK75235.1"/>
    <property type="molecule type" value="Genomic_DNA"/>
</dbReference>
<dbReference type="PANTHER" id="PTHR10622">
    <property type="entry name" value="HET DOMAIN-CONTAINING PROTEIN"/>
    <property type="match status" value="1"/>
</dbReference>
<gene>
    <name evidence="1" type="ORF">K432DRAFT_308993</name>
</gene>
<evidence type="ECO:0000313" key="2">
    <source>
        <dbReference type="Proteomes" id="UP000250266"/>
    </source>
</evidence>
<name>A0A8E2E0N8_9PEZI</name>
<protein>
    <submittedName>
        <fullName evidence="1">Uncharacterized protein</fullName>
    </submittedName>
</protein>
<reference evidence="1 2" key="1">
    <citation type="journal article" date="2016" name="Nat. Commun.">
        <title>Ectomycorrhizal ecology is imprinted in the genome of the dominant symbiotic fungus Cenococcum geophilum.</title>
        <authorList>
            <consortium name="DOE Joint Genome Institute"/>
            <person name="Peter M."/>
            <person name="Kohler A."/>
            <person name="Ohm R.A."/>
            <person name="Kuo A."/>
            <person name="Krutzmann J."/>
            <person name="Morin E."/>
            <person name="Arend M."/>
            <person name="Barry K.W."/>
            <person name="Binder M."/>
            <person name="Choi C."/>
            <person name="Clum A."/>
            <person name="Copeland A."/>
            <person name="Grisel N."/>
            <person name="Haridas S."/>
            <person name="Kipfer T."/>
            <person name="LaButti K."/>
            <person name="Lindquist E."/>
            <person name="Lipzen A."/>
            <person name="Maire R."/>
            <person name="Meier B."/>
            <person name="Mihaltcheva S."/>
            <person name="Molinier V."/>
            <person name="Murat C."/>
            <person name="Poggeler S."/>
            <person name="Quandt C.A."/>
            <person name="Sperisen C."/>
            <person name="Tritt A."/>
            <person name="Tisserant E."/>
            <person name="Crous P.W."/>
            <person name="Henrissat B."/>
            <person name="Nehls U."/>
            <person name="Egli S."/>
            <person name="Spatafora J.W."/>
            <person name="Grigoriev I.V."/>
            <person name="Martin F.M."/>
        </authorList>
    </citation>
    <scope>NUCLEOTIDE SEQUENCE [LARGE SCALE GENOMIC DNA]</scope>
    <source>
        <strain evidence="1 2">CBS 459.81</strain>
    </source>
</reference>
<accession>A0A8E2E0N8</accession>
<organism evidence="1 2">
    <name type="scientific">Lepidopterella palustris CBS 459.81</name>
    <dbReference type="NCBI Taxonomy" id="1314670"/>
    <lineage>
        <taxon>Eukaryota</taxon>
        <taxon>Fungi</taxon>
        <taxon>Dikarya</taxon>
        <taxon>Ascomycota</taxon>
        <taxon>Pezizomycotina</taxon>
        <taxon>Dothideomycetes</taxon>
        <taxon>Pleosporomycetidae</taxon>
        <taxon>Mytilinidiales</taxon>
        <taxon>Argynnaceae</taxon>
        <taxon>Lepidopterella</taxon>
    </lineage>
</organism>